<evidence type="ECO:0000313" key="3">
    <source>
        <dbReference type="EMBL" id="AJF68600.1"/>
    </source>
</evidence>
<dbReference type="PROSITE" id="PS50943">
    <property type="entry name" value="HTH_CROC1"/>
    <property type="match status" value="1"/>
</dbReference>
<dbReference type="STRING" id="362257.SVTN_33950"/>
<dbReference type="SUPFAM" id="SSF48452">
    <property type="entry name" value="TPR-like"/>
    <property type="match status" value="1"/>
</dbReference>
<dbReference type="PRINTS" id="PR00364">
    <property type="entry name" value="DISEASERSIST"/>
</dbReference>
<dbReference type="InterPro" id="IPR027417">
    <property type="entry name" value="P-loop_NTPase"/>
</dbReference>
<dbReference type="Proteomes" id="UP000031774">
    <property type="component" value="Chromosome"/>
</dbReference>
<proteinExistence type="predicted"/>
<dbReference type="KEGG" id="svt:SVTN_33950"/>
<dbReference type="InterPro" id="IPR049945">
    <property type="entry name" value="AAA_22"/>
</dbReference>
<dbReference type="Gene3D" id="3.40.50.300">
    <property type="entry name" value="P-loop containing nucleotide triphosphate hydrolases"/>
    <property type="match status" value="1"/>
</dbReference>
<dbReference type="SUPFAM" id="SSF52540">
    <property type="entry name" value="P-loop containing nucleoside triphosphate hydrolases"/>
    <property type="match status" value="1"/>
</dbReference>
<dbReference type="InterPro" id="IPR058852">
    <property type="entry name" value="HTH_77"/>
</dbReference>
<feature type="domain" description="HTH cro/C1-type" evidence="2">
    <location>
        <begin position="2"/>
        <end position="43"/>
    </location>
</feature>
<dbReference type="AlphaFoldDB" id="A0A0B5I3A3"/>
<sequence length="836" mass="91004">MEMADMAHFSASTLSQAAAGRRLPTLQVLLAYVRACGADPDPWEKRWEQVRHDMFGPEKERTSVSFDSRDVGLEEATSFVGREGELEVGSEMIERCRLVTLAGVGGVGKTRLAGRLVRHVAGRFKDGSYRVELADVNRGDAVAAAVAAAVGVQTAAEQDPLDELTRALQGRSVLLLLDNCEHVLDASAQTVRALLTLLPELRILTTSRQPLDIGEEYVLQVKPLALPVLGGGHRGEAGDEVEFRAASPAVTLFVDRARAASPGFRVTRANQTVLAQVCRTLDGLPLALEIAARRLRTLTLDELLERLDHRFALLGPGGRDRTAHPRHHALRALFDWSYELCTDAERAAWQQLSLCSGGVLLTDAEQLCGRTAADEAQDIATPEEVFESLAGLVDKSLLTRVETGGRSRLYMLETVRAYGQERLAESGQAQGALRRHRAWYLGLAAQAGAAYGSSEQADWLRRLRSEHANLRQIVTSPQAAGEPAETVLRASLGLWLHCLTSGHVGEGAQWMRRIIERHPLPPHPETTLTWCRAVWVASFLLILHGDRTSTLEMIGRGEQALAAVPDVDVTASEVAGAELTAAFLQLRSLMALMAEDAEGCARYALSALGTGHWSVMLLTKPQCIAQLGFSAVIQGDHARSTTLLQEALDMSEAQGDTWHRCYLLWALAIEHGETGRAKEALGLLRRALQHAWEIDEQMGEATLSETLAWVLASCGGARSAALVLGAADRVWHPSGVPRLFGFAAMAAHRERGLDHARQALGETEYVRAYREGQQLGLRAALEMVFEDVDQLTDQDGTSAPIEDENPDSGHAGAGRWHGTASHSPVAPRHWNVRARE</sequence>
<accession>A0A0B5I3A3</accession>
<dbReference type="CDD" id="cd00093">
    <property type="entry name" value="HTH_XRE"/>
    <property type="match status" value="1"/>
</dbReference>
<keyword evidence="4" id="KW-1185">Reference proteome</keyword>
<organism evidence="3 4">
    <name type="scientific">Streptomyces vietnamensis</name>
    <dbReference type="NCBI Taxonomy" id="362257"/>
    <lineage>
        <taxon>Bacteria</taxon>
        <taxon>Bacillati</taxon>
        <taxon>Actinomycetota</taxon>
        <taxon>Actinomycetes</taxon>
        <taxon>Kitasatosporales</taxon>
        <taxon>Streptomycetaceae</taxon>
        <taxon>Streptomyces</taxon>
    </lineage>
</organism>
<dbReference type="HOGENOM" id="CLU_004665_5_3_11"/>
<dbReference type="InterPro" id="IPR001387">
    <property type="entry name" value="Cro/C1-type_HTH"/>
</dbReference>
<dbReference type="InterPro" id="IPR011990">
    <property type="entry name" value="TPR-like_helical_dom_sf"/>
</dbReference>
<dbReference type="Pfam" id="PF13401">
    <property type="entry name" value="AAA_22"/>
    <property type="match status" value="1"/>
</dbReference>
<dbReference type="GO" id="GO:0016887">
    <property type="term" value="F:ATP hydrolysis activity"/>
    <property type="evidence" value="ECO:0007669"/>
    <property type="project" value="InterPro"/>
</dbReference>
<reference evidence="3 4" key="1">
    <citation type="submission" date="2014-12" db="EMBL/GenBank/DDBJ databases">
        <title>Complete genome sequence of Streptomyces vietnamensis strain GIMV4.0001, a genetic manipulable producer of the benzoisochromanequinone antibiotic granaticin.</title>
        <authorList>
            <person name="Deng M.R."/>
            <person name="Guo J."/>
            <person name="Ma L.Y."/>
            <person name="Feng G.D."/>
            <person name="Mo C.Y."/>
            <person name="Zhu H.H."/>
        </authorList>
    </citation>
    <scope>NUCLEOTIDE SEQUENCE [LARGE SCALE GENOMIC DNA]</scope>
    <source>
        <strain evidence="4">GIMV4.0001</strain>
    </source>
</reference>
<feature type="region of interest" description="Disordered" evidence="1">
    <location>
        <begin position="793"/>
        <end position="836"/>
    </location>
</feature>
<dbReference type="Pfam" id="PF25872">
    <property type="entry name" value="HTH_77"/>
    <property type="match status" value="1"/>
</dbReference>
<dbReference type="Gene3D" id="1.25.40.10">
    <property type="entry name" value="Tetratricopeptide repeat domain"/>
    <property type="match status" value="1"/>
</dbReference>
<dbReference type="PANTHER" id="PTHR47691:SF3">
    <property type="entry name" value="HTH-TYPE TRANSCRIPTIONAL REGULATOR RV0890C-RELATED"/>
    <property type="match status" value="1"/>
</dbReference>
<dbReference type="EMBL" id="CP010407">
    <property type="protein sequence ID" value="AJF68600.1"/>
    <property type="molecule type" value="Genomic_DNA"/>
</dbReference>
<evidence type="ECO:0000256" key="1">
    <source>
        <dbReference type="SAM" id="MobiDB-lite"/>
    </source>
</evidence>
<name>A0A0B5I3A3_9ACTN</name>
<evidence type="ECO:0000313" key="4">
    <source>
        <dbReference type="Proteomes" id="UP000031774"/>
    </source>
</evidence>
<gene>
    <name evidence="3" type="ORF">SVTN_33950</name>
</gene>
<evidence type="ECO:0000259" key="2">
    <source>
        <dbReference type="PROSITE" id="PS50943"/>
    </source>
</evidence>
<protein>
    <recommendedName>
        <fullName evidence="2">HTH cro/C1-type domain-containing protein</fullName>
    </recommendedName>
</protein>
<dbReference type="PANTHER" id="PTHR47691">
    <property type="entry name" value="REGULATOR-RELATED"/>
    <property type="match status" value="1"/>
</dbReference>